<dbReference type="RefSeq" id="WP_135413647.1">
    <property type="nucleotide sequence ID" value="NZ_SRLB01000004.1"/>
</dbReference>
<protein>
    <recommendedName>
        <fullName evidence="4">Type IV pilus biogenesis protein PilP</fullName>
    </recommendedName>
</protein>
<evidence type="ECO:0000313" key="2">
    <source>
        <dbReference type="EMBL" id="TGE01043.1"/>
    </source>
</evidence>
<dbReference type="AlphaFoldDB" id="A0A4Z0NUU1"/>
<gene>
    <name evidence="2" type="ORF">EU555_05395</name>
</gene>
<evidence type="ECO:0000256" key="1">
    <source>
        <dbReference type="SAM" id="Phobius"/>
    </source>
</evidence>
<organism evidence="2 3">
    <name type="scientific">Methylobacterium nonmethylotrophicum</name>
    <dbReference type="NCBI Taxonomy" id="1141884"/>
    <lineage>
        <taxon>Bacteria</taxon>
        <taxon>Pseudomonadati</taxon>
        <taxon>Pseudomonadota</taxon>
        <taxon>Alphaproteobacteria</taxon>
        <taxon>Hyphomicrobiales</taxon>
        <taxon>Methylobacteriaceae</taxon>
        <taxon>Methylobacterium</taxon>
    </lineage>
</organism>
<keyword evidence="3" id="KW-1185">Reference proteome</keyword>
<sequence>MMSVKLIRISFLFLFNIFVFLCGIMILYKEYHHSKEPFPQIYLPTKAEFATLSDKFVRATRRSDEKVQSLFMDAQRSAAASTERSHAAASEIIEPARLVGIIVPLEAAAAKIAVIEYGVRSRTVRARRGDIIPGTSWKVANIDDKEITIIDDKFEFKMSLK</sequence>
<feature type="transmembrane region" description="Helical" evidence="1">
    <location>
        <begin position="6"/>
        <end position="28"/>
    </location>
</feature>
<reference evidence="2 3" key="1">
    <citation type="submission" date="2019-04" db="EMBL/GenBank/DDBJ databases">
        <authorList>
            <person name="Feng G."/>
            <person name="Zhu H."/>
        </authorList>
    </citation>
    <scope>NUCLEOTIDE SEQUENCE [LARGE SCALE GENOMIC DNA]</scope>
    <source>
        <strain evidence="2 3">6HR-1</strain>
    </source>
</reference>
<comment type="caution">
    <text evidence="2">The sequence shown here is derived from an EMBL/GenBank/DDBJ whole genome shotgun (WGS) entry which is preliminary data.</text>
</comment>
<evidence type="ECO:0008006" key="4">
    <source>
        <dbReference type="Google" id="ProtNLM"/>
    </source>
</evidence>
<keyword evidence="1" id="KW-1133">Transmembrane helix</keyword>
<proteinExistence type="predicted"/>
<accession>A0A4Z0NUU1</accession>
<dbReference type="Proteomes" id="UP000297535">
    <property type="component" value="Unassembled WGS sequence"/>
</dbReference>
<keyword evidence="1" id="KW-0472">Membrane</keyword>
<name>A0A4Z0NUU1_9HYPH</name>
<keyword evidence="1" id="KW-0812">Transmembrane</keyword>
<evidence type="ECO:0000313" key="3">
    <source>
        <dbReference type="Proteomes" id="UP000297535"/>
    </source>
</evidence>
<dbReference type="EMBL" id="SRLB01000004">
    <property type="protein sequence ID" value="TGE01043.1"/>
    <property type="molecule type" value="Genomic_DNA"/>
</dbReference>